<proteinExistence type="predicted"/>
<evidence type="ECO:0000313" key="3">
    <source>
        <dbReference type="EMBL" id="ODS03813.1"/>
    </source>
</evidence>
<evidence type="ECO:0000256" key="1">
    <source>
        <dbReference type="ARBA" id="ARBA00022729"/>
    </source>
</evidence>
<dbReference type="Proteomes" id="UP000095042">
    <property type="component" value="Unassembled WGS sequence"/>
</dbReference>
<dbReference type="AlphaFoldDB" id="A0A1E3WDB5"/>
<dbReference type="Pfam" id="PF00497">
    <property type="entry name" value="SBP_bac_3"/>
    <property type="match status" value="1"/>
</dbReference>
<gene>
    <name evidence="3" type="ORF">AUC71_07575</name>
</gene>
<comment type="caution">
    <text evidence="3">The sequence shown here is derived from an EMBL/GenBank/DDBJ whole genome shotgun (WGS) entry which is preliminary data.</text>
</comment>
<name>A0A1E3WDB5_9HYPH</name>
<evidence type="ECO:0000313" key="4">
    <source>
        <dbReference type="Proteomes" id="UP000095042"/>
    </source>
</evidence>
<feature type="domain" description="Solute-binding protein family 3/N-terminal" evidence="2">
    <location>
        <begin position="18"/>
        <end position="258"/>
    </location>
</feature>
<dbReference type="SUPFAM" id="SSF53850">
    <property type="entry name" value="Periplasmic binding protein-like II"/>
    <property type="match status" value="1"/>
</dbReference>
<dbReference type="InterPro" id="IPR022448">
    <property type="entry name" value="Quinoprotein_dehydrogenase"/>
</dbReference>
<accession>A0A1E3WDB5</accession>
<dbReference type="Gene3D" id="3.40.190.10">
    <property type="entry name" value="Periplasmic binding protein-like II"/>
    <property type="match status" value="2"/>
</dbReference>
<dbReference type="SMART" id="SM00062">
    <property type="entry name" value="PBPb"/>
    <property type="match status" value="1"/>
</dbReference>
<dbReference type="PANTHER" id="PTHR35936:SF17">
    <property type="entry name" value="ARGININE-BINDING EXTRACELLULAR PROTEIN ARTP"/>
    <property type="match status" value="1"/>
</dbReference>
<dbReference type="NCBIfam" id="TIGR03871">
    <property type="entry name" value="ABC_peri_MoxJ_2"/>
    <property type="match status" value="1"/>
</dbReference>
<dbReference type="EMBL" id="LPWD01000047">
    <property type="protein sequence ID" value="ODS03813.1"/>
    <property type="molecule type" value="Genomic_DNA"/>
</dbReference>
<evidence type="ECO:0000259" key="2">
    <source>
        <dbReference type="SMART" id="SM00062"/>
    </source>
</evidence>
<reference evidence="3 4" key="1">
    <citation type="journal article" date="2016" name="Environ. Microbiol.">
        <title>New Methyloceanibacter diversity from North Sea sediments includes methanotroph containing solely the soluble methane monooxygenase.</title>
        <authorList>
            <person name="Vekeman B."/>
            <person name="Kerckhof F.M."/>
            <person name="Cremers G."/>
            <person name="de Vos P."/>
            <person name="Vandamme P."/>
            <person name="Boon N."/>
            <person name="Op den Camp H.J."/>
            <person name="Heylen K."/>
        </authorList>
    </citation>
    <scope>NUCLEOTIDE SEQUENCE [LARGE SCALE GENOMIC DNA]</scope>
    <source>
        <strain evidence="3 4">R-67177</strain>
    </source>
</reference>
<keyword evidence="1" id="KW-0732">Signal</keyword>
<dbReference type="PANTHER" id="PTHR35936">
    <property type="entry name" value="MEMBRANE-BOUND LYTIC MUREIN TRANSGLYCOSYLASE F"/>
    <property type="match status" value="1"/>
</dbReference>
<dbReference type="InterPro" id="IPR001638">
    <property type="entry name" value="Solute-binding_3/MltF_N"/>
</dbReference>
<organism evidence="3 4">
    <name type="scientific">Methyloceanibacter marginalis</name>
    <dbReference type="NCBI Taxonomy" id="1774971"/>
    <lineage>
        <taxon>Bacteria</taxon>
        <taxon>Pseudomonadati</taxon>
        <taxon>Pseudomonadota</taxon>
        <taxon>Alphaproteobacteria</taxon>
        <taxon>Hyphomicrobiales</taxon>
        <taxon>Hyphomicrobiaceae</taxon>
        <taxon>Methyloceanibacter</taxon>
    </lineage>
</organism>
<keyword evidence="4" id="KW-1185">Reference proteome</keyword>
<protein>
    <recommendedName>
        <fullName evidence="2">Solute-binding protein family 3/N-terminal domain-containing protein</fullName>
    </recommendedName>
</protein>
<sequence length="265" mass="28525">MCAAGFVASAGLANAAPVLRVCADPDNMPFSNEKGEGFENKLAELIAERLGNDLEYTWFAENTSYLPNTIGTGACDLVMGYAQGTDLIEDTNPYYHTSYVLITREDDEALKGVESLSDPRLKQKRIGIFARTPPASILAMHGLTSHAKPFENTTGESQAQAAKAMIEEIAAGELDAGLLWGPVGGYYAQRAEVPLKVTPLVKESAGPTTFYGITMGVRPNEPQFKHEINKVLADNQQDINVILQGYNVPLLDREGDVIASGSASQ</sequence>